<organism evidence="1 2">
    <name type="scientific">Colocasia esculenta</name>
    <name type="common">Wild taro</name>
    <name type="synonym">Arum esculentum</name>
    <dbReference type="NCBI Taxonomy" id="4460"/>
    <lineage>
        <taxon>Eukaryota</taxon>
        <taxon>Viridiplantae</taxon>
        <taxon>Streptophyta</taxon>
        <taxon>Embryophyta</taxon>
        <taxon>Tracheophyta</taxon>
        <taxon>Spermatophyta</taxon>
        <taxon>Magnoliopsida</taxon>
        <taxon>Liliopsida</taxon>
        <taxon>Araceae</taxon>
        <taxon>Aroideae</taxon>
        <taxon>Colocasieae</taxon>
        <taxon>Colocasia</taxon>
    </lineage>
</organism>
<sequence length="71" mass="8096">MGDVAVGGEMRPLVSTLPDLVSTHYPRLAQKEKDLKRPSTFQEVFDKTHKKRGTDQYISDRAQEVVESYSQ</sequence>
<dbReference type="AlphaFoldDB" id="A0A843UBE8"/>
<evidence type="ECO:0000313" key="2">
    <source>
        <dbReference type="Proteomes" id="UP000652761"/>
    </source>
</evidence>
<dbReference type="OrthoDB" id="629495at2759"/>
<evidence type="ECO:0000313" key="1">
    <source>
        <dbReference type="EMBL" id="MQL80928.1"/>
    </source>
</evidence>
<comment type="caution">
    <text evidence="1">The sequence shown here is derived from an EMBL/GenBank/DDBJ whole genome shotgun (WGS) entry which is preliminary data.</text>
</comment>
<gene>
    <name evidence="1" type="ORF">Taro_013359</name>
</gene>
<name>A0A843UBE8_COLES</name>
<keyword evidence="2" id="KW-1185">Reference proteome</keyword>
<dbReference type="Pfam" id="PF03004">
    <property type="entry name" value="Transposase_24"/>
    <property type="match status" value="1"/>
</dbReference>
<accession>A0A843UBE8</accession>
<protein>
    <submittedName>
        <fullName evidence="1">Uncharacterized protein</fullName>
    </submittedName>
</protein>
<reference evidence="1" key="1">
    <citation type="submission" date="2017-07" db="EMBL/GenBank/DDBJ databases">
        <title>Taro Niue Genome Assembly and Annotation.</title>
        <authorList>
            <person name="Atibalentja N."/>
            <person name="Keating K."/>
            <person name="Fields C.J."/>
        </authorList>
    </citation>
    <scope>NUCLEOTIDE SEQUENCE</scope>
    <source>
        <strain evidence="1">Niue_2</strain>
        <tissue evidence="1">Leaf</tissue>
    </source>
</reference>
<dbReference type="EMBL" id="NMUH01000534">
    <property type="protein sequence ID" value="MQL80928.1"/>
    <property type="molecule type" value="Genomic_DNA"/>
</dbReference>
<proteinExistence type="predicted"/>
<dbReference type="Proteomes" id="UP000652761">
    <property type="component" value="Unassembled WGS sequence"/>
</dbReference>
<dbReference type="InterPro" id="IPR004252">
    <property type="entry name" value="Probable_transposase_24"/>
</dbReference>